<evidence type="ECO:0000259" key="4">
    <source>
        <dbReference type="Pfam" id="PF22666"/>
    </source>
</evidence>
<organism evidence="5 6">
    <name type="scientific">Spirosoma taeanense</name>
    <dbReference type="NCBI Taxonomy" id="2735870"/>
    <lineage>
        <taxon>Bacteria</taxon>
        <taxon>Pseudomonadati</taxon>
        <taxon>Bacteroidota</taxon>
        <taxon>Cytophagia</taxon>
        <taxon>Cytophagales</taxon>
        <taxon>Cytophagaceae</taxon>
        <taxon>Spirosoma</taxon>
    </lineage>
</organism>
<protein>
    <submittedName>
        <fullName evidence="5">Glycoside hydrolase</fullName>
    </submittedName>
</protein>
<feature type="domain" description="Beta-mannosidase-like galactose-binding" evidence="4">
    <location>
        <begin position="1001"/>
        <end position="1072"/>
    </location>
</feature>
<dbReference type="Gene3D" id="2.60.120.260">
    <property type="entry name" value="Galactose-binding domain-like"/>
    <property type="match status" value="2"/>
</dbReference>
<feature type="chain" id="PRO_5026900111" evidence="3">
    <location>
        <begin position="24"/>
        <end position="1121"/>
    </location>
</feature>
<dbReference type="AlphaFoldDB" id="A0A6M5YDA3"/>
<reference evidence="5 6" key="1">
    <citation type="submission" date="2020-05" db="EMBL/GenBank/DDBJ databases">
        <title>Genome sequencing of Spirosoma sp. TS118.</title>
        <authorList>
            <person name="Lee J.-H."/>
            <person name="Jeong S."/>
            <person name="Zhao L."/>
            <person name="Jung J.-H."/>
            <person name="Kim M.-K."/>
            <person name="Lim S."/>
        </authorList>
    </citation>
    <scope>NUCLEOTIDE SEQUENCE [LARGE SCALE GENOMIC DNA]</scope>
    <source>
        <strain evidence="5 6">TS118</strain>
    </source>
</reference>
<dbReference type="RefSeq" id="WP_171741098.1">
    <property type="nucleotide sequence ID" value="NZ_CP053435.1"/>
</dbReference>
<dbReference type="GO" id="GO:0004553">
    <property type="term" value="F:hydrolase activity, hydrolyzing O-glycosyl compounds"/>
    <property type="evidence" value="ECO:0007669"/>
    <property type="project" value="InterPro"/>
</dbReference>
<dbReference type="PANTHER" id="PTHR43817">
    <property type="entry name" value="GLYCOSYL HYDROLASE"/>
    <property type="match status" value="1"/>
</dbReference>
<dbReference type="KEGG" id="stae:HNV11_18655"/>
<dbReference type="Proteomes" id="UP000502756">
    <property type="component" value="Chromosome"/>
</dbReference>
<sequence length="1121" mass="122298">MKKRFVKGLALGLLVSAYGQSQAQTKTTDPLLKNFMTTNEAARPRVWWHWMNGNITKDGIRKDLLWMHRSGIGGFQNFDAGLTTPQIVSKRLTYMTPEWQDAFRYTTKLADSLKLEMAIAGSPGWSESGGPWVEPKDGMKKIVWSEMRVKGGQPFNGQLPKPPNTTGDFQNLPLLPGFGAAGPVTPAAEYYGDIAVIAYRLPAADIALDDLKPTITSSGGSFNLAQLTDGDLATTTLLPSDTVKGYAWIQYEFTQPQTIKAVSVVGGGTFMGFGVPPASEDRILEASDDGVNFRRIDVIPISTLRQLTISIPATTAKYFRVTFKNPPPPINFGALMGGRREAPKPPAGTGIAELVLHPAARINHAEEKAGYAAGVNLSKYPTPAASDVVAEADVVDLTSKLTTDGTLNWTIPSGNWKIVRFGYSLTGKLNHPASPEATGLEVNKLDGEAVKRYFENYLDQYKNATGGLMGAKGLQYMVTDSYESGQENWTPKMAEEFQKRRGYSLRLWMPVLTGAVIKSVEASEQFLWDFRKTIGELIVENHYDQLTDILAKRGMKRYTESHENGRVFIVDGMEVKRTAAVPMSAMWTPGPGGSTLSMAEADIRESASVAHIYGQNLVAAESLTAIGFGPNGAWSYSPEKLKPTADLELANGLNRFVIHTSAHQPVDDKIPGLGLGPFGQWFNRHETWAPQAKVWTDYLARSSYMLQQGKFVADVVYYYGEDNNVTFLFGQKMPAIPAGYNFDFINADALVNLLQVKEGRLVTPSGMRYRVMALDSNSRQMTLKVARKLRDLVKAGAVVVGPKPTGTPSLNDDKAEFNAIVNELWSANGSAAAGKVRGQSLQAVLSDLNVAPDFTYAKPQATTELRFVHRTLPGADVFWVNNRNNRVEDLQARFRVSGKEAEVWHPETGKVEKVSYSSANGITTVPLHLEPADAVFVVFKNTTTQASYTAPQRVTKELMTLDGPWNVSFQPNRGAPAQATFTQLASFTDNSNAGIKYFSGTATYTKRVNVPANMLAGGRQVMLDLGDVKNLAEVTVNGKSLGTVWKAPFKLDVGNALKAGENVIEVKVTNLWVNRLIGDAQPGVTSKITYTALPFYQADSKLLPSGLLGPVKLIAASVESN</sequence>
<evidence type="ECO:0000313" key="5">
    <source>
        <dbReference type="EMBL" id="QJW91251.1"/>
    </source>
</evidence>
<dbReference type="NCBIfam" id="NF045579">
    <property type="entry name" value="rhamnoside_JR"/>
    <property type="match status" value="1"/>
</dbReference>
<evidence type="ECO:0000313" key="6">
    <source>
        <dbReference type="Proteomes" id="UP000502756"/>
    </source>
</evidence>
<evidence type="ECO:0000256" key="1">
    <source>
        <dbReference type="ARBA" id="ARBA00022729"/>
    </source>
</evidence>
<feature type="signal peptide" evidence="3">
    <location>
        <begin position="1"/>
        <end position="23"/>
    </location>
</feature>
<dbReference type="Pfam" id="PF17132">
    <property type="entry name" value="Glyco_hydro_106"/>
    <property type="match status" value="1"/>
</dbReference>
<dbReference type="GO" id="GO:0005975">
    <property type="term" value="P:carbohydrate metabolic process"/>
    <property type="evidence" value="ECO:0007669"/>
    <property type="project" value="InterPro"/>
</dbReference>
<name>A0A6M5YDA3_9BACT</name>
<dbReference type="InterPro" id="IPR054593">
    <property type="entry name" value="Beta-mannosidase-like_N2"/>
</dbReference>
<dbReference type="SUPFAM" id="SSF49785">
    <property type="entry name" value="Galactose-binding domain-like"/>
    <property type="match status" value="2"/>
</dbReference>
<dbReference type="EMBL" id="CP053435">
    <property type="protein sequence ID" value="QJW91251.1"/>
    <property type="molecule type" value="Genomic_DNA"/>
</dbReference>
<accession>A0A6M5YDA3</accession>
<dbReference type="PANTHER" id="PTHR43817:SF1">
    <property type="entry name" value="HYDROLASE, FAMILY 43, PUTATIVE (AFU_ORTHOLOGUE AFUA_3G01660)-RELATED"/>
    <property type="match status" value="1"/>
</dbReference>
<keyword evidence="6" id="KW-1185">Reference proteome</keyword>
<evidence type="ECO:0000256" key="2">
    <source>
        <dbReference type="ARBA" id="ARBA00022801"/>
    </source>
</evidence>
<dbReference type="InterPro" id="IPR008979">
    <property type="entry name" value="Galactose-bd-like_sf"/>
</dbReference>
<keyword evidence="1 3" id="KW-0732">Signal</keyword>
<gene>
    <name evidence="5" type="ORF">HNV11_18655</name>
</gene>
<evidence type="ECO:0000256" key="3">
    <source>
        <dbReference type="SAM" id="SignalP"/>
    </source>
</evidence>
<keyword evidence="2 5" id="KW-0378">Hydrolase</keyword>
<proteinExistence type="predicted"/>
<dbReference type="Pfam" id="PF22666">
    <property type="entry name" value="Glyco_hydro_2_N2"/>
    <property type="match status" value="1"/>
</dbReference>